<keyword evidence="2" id="KW-1185">Reference proteome</keyword>
<dbReference type="AlphaFoldDB" id="W0AIL3"/>
<evidence type="ECO:0000313" key="1">
    <source>
        <dbReference type="EMBL" id="AHE56407.1"/>
    </source>
</evidence>
<evidence type="ECO:0000313" key="2">
    <source>
        <dbReference type="Proteomes" id="UP000018851"/>
    </source>
</evidence>
<proteinExistence type="predicted"/>
<dbReference type="EMBL" id="CP006644">
    <property type="protein sequence ID" value="AHE56407.1"/>
    <property type="molecule type" value="Genomic_DNA"/>
</dbReference>
<gene>
    <name evidence="1" type="ORF">NX02_23985</name>
</gene>
<dbReference type="KEGG" id="ssan:NX02_23985"/>
<reference evidence="1 2" key="1">
    <citation type="submission" date="2013-07" db="EMBL/GenBank/DDBJ databases">
        <title>Completed genome of Sphingomonas sanxanigenens NX02.</title>
        <authorList>
            <person name="Ma T."/>
            <person name="Huang H."/>
            <person name="Wu M."/>
            <person name="Li X."/>
            <person name="Li G."/>
        </authorList>
    </citation>
    <scope>NUCLEOTIDE SEQUENCE [LARGE SCALE GENOMIC DNA]</scope>
    <source>
        <strain evidence="1 2">NX02</strain>
    </source>
</reference>
<dbReference type="PATRIC" id="fig|1123269.5.peg.4700"/>
<name>W0AIL3_9SPHN</name>
<protein>
    <submittedName>
        <fullName evidence="1">Uncharacterized protein</fullName>
    </submittedName>
</protein>
<dbReference type="eggNOG" id="ENOG503446S">
    <property type="taxonomic scope" value="Bacteria"/>
</dbReference>
<organism evidence="1 2">
    <name type="scientific">Sphingomonas sanxanigenens DSM 19645 = NX02</name>
    <dbReference type="NCBI Taxonomy" id="1123269"/>
    <lineage>
        <taxon>Bacteria</taxon>
        <taxon>Pseudomonadati</taxon>
        <taxon>Pseudomonadota</taxon>
        <taxon>Alphaproteobacteria</taxon>
        <taxon>Sphingomonadales</taxon>
        <taxon>Sphingomonadaceae</taxon>
        <taxon>Sphingomonas</taxon>
    </lineage>
</organism>
<dbReference type="Proteomes" id="UP000018851">
    <property type="component" value="Chromosome"/>
</dbReference>
<sequence length="250" mass="27336">MTCAIGSESFAFETTASYSTFGERPDGRPYGSWFFPLALPVCPGNGLVMYRPFTDDEKFRLPALLASADFKALAGETAYYRAWWIEKALVPASDEAAWLLLSAVWEASDQAAPADARWSPRHTRYRDSFIAEADAQRARARPGTPIWLALSYRAANAERESGRFDAAAQRLRAIADAPEISGANEKDMKNSRGWKGRAAKLMATVAQRNTALEPVAMLPPGQAKYLCERQRAALDPIDQAACDALPKAGG</sequence>
<dbReference type="HOGENOM" id="CLU_1110836_0_0_5"/>
<accession>W0AIL3</accession>